<dbReference type="EMBL" id="REGN01005188">
    <property type="protein sequence ID" value="RNA14440.1"/>
    <property type="molecule type" value="Genomic_DNA"/>
</dbReference>
<keyword evidence="1" id="KW-1133">Transmembrane helix</keyword>
<evidence type="ECO:0000313" key="2">
    <source>
        <dbReference type="EMBL" id="RNA14440.1"/>
    </source>
</evidence>
<protein>
    <submittedName>
        <fullName evidence="2">Uncharacterized protein</fullName>
    </submittedName>
</protein>
<sequence>MSKFSKNRPAIWICHSSGLDEFFLPILWQNKDCLAIGKLKACFFHCKYLKNVVDMAIRFKEAIPPLIAKSVPNEEERFPLARKCRFDKWISGNFTIIFKWLFLLIIWISFYLLDYSLPKKL</sequence>
<proteinExistence type="predicted"/>
<gene>
    <name evidence="2" type="ORF">BpHYR1_021924</name>
</gene>
<feature type="transmembrane region" description="Helical" evidence="1">
    <location>
        <begin position="92"/>
        <end position="113"/>
    </location>
</feature>
<evidence type="ECO:0000256" key="1">
    <source>
        <dbReference type="SAM" id="Phobius"/>
    </source>
</evidence>
<keyword evidence="1" id="KW-0812">Transmembrane</keyword>
<evidence type="ECO:0000313" key="3">
    <source>
        <dbReference type="Proteomes" id="UP000276133"/>
    </source>
</evidence>
<comment type="caution">
    <text evidence="2">The sequence shown here is derived from an EMBL/GenBank/DDBJ whole genome shotgun (WGS) entry which is preliminary data.</text>
</comment>
<reference evidence="2 3" key="1">
    <citation type="journal article" date="2018" name="Sci. Rep.">
        <title>Genomic signatures of local adaptation to the degree of environmental predictability in rotifers.</title>
        <authorList>
            <person name="Franch-Gras L."/>
            <person name="Hahn C."/>
            <person name="Garcia-Roger E.M."/>
            <person name="Carmona M.J."/>
            <person name="Serra M."/>
            <person name="Gomez A."/>
        </authorList>
    </citation>
    <scope>NUCLEOTIDE SEQUENCE [LARGE SCALE GENOMIC DNA]</scope>
    <source>
        <strain evidence="2">HYR1</strain>
    </source>
</reference>
<keyword evidence="3" id="KW-1185">Reference proteome</keyword>
<dbReference type="AlphaFoldDB" id="A0A3M7QSW5"/>
<accession>A0A3M7QSW5</accession>
<name>A0A3M7QSW5_BRAPC</name>
<keyword evidence="1" id="KW-0472">Membrane</keyword>
<dbReference type="Proteomes" id="UP000276133">
    <property type="component" value="Unassembled WGS sequence"/>
</dbReference>
<organism evidence="2 3">
    <name type="scientific">Brachionus plicatilis</name>
    <name type="common">Marine rotifer</name>
    <name type="synonym">Brachionus muelleri</name>
    <dbReference type="NCBI Taxonomy" id="10195"/>
    <lineage>
        <taxon>Eukaryota</taxon>
        <taxon>Metazoa</taxon>
        <taxon>Spiralia</taxon>
        <taxon>Gnathifera</taxon>
        <taxon>Rotifera</taxon>
        <taxon>Eurotatoria</taxon>
        <taxon>Monogononta</taxon>
        <taxon>Pseudotrocha</taxon>
        <taxon>Ploima</taxon>
        <taxon>Brachionidae</taxon>
        <taxon>Brachionus</taxon>
    </lineage>
</organism>